<protein>
    <submittedName>
        <fullName evidence="1">Uncharacterized protein</fullName>
    </submittedName>
</protein>
<reference evidence="1" key="1">
    <citation type="submission" date="2020-02" db="EMBL/GenBank/DDBJ databases">
        <authorList>
            <person name="Meier V. D."/>
        </authorList>
    </citation>
    <scope>NUCLEOTIDE SEQUENCE</scope>
    <source>
        <strain evidence="1">AVDCRST_MAG19</strain>
    </source>
</reference>
<organism evidence="1">
    <name type="scientific">uncultured Thermomicrobiales bacterium</name>
    <dbReference type="NCBI Taxonomy" id="1645740"/>
    <lineage>
        <taxon>Bacteria</taxon>
        <taxon>Pseudomonadati</taxon>
        <taxon>Thermomicrobiota</taxon>
        <taxon>Thermomicrobia</taxon>
        <taxon>Thermomicrobiales</taxon>
        <taxon>environmental samples</taxon>
    </lineage>
</organism>
<accession>A0A6J4V843</accession>
<name>A0A6J4V843_9BACT</name>
<feature type="non-terminal residue" evidence="1">
    <location>
        <position position="1"/>
    </location>
</feature>
<evidence type="ECO:0000313" key="1">
    <source>
        <dbReference type="EMBL" id="CAA9570005.1"/>
    </source>
</evidence>
<dbReference type="EMBL" id="CADCWL010000133">
    <property type="protein sequence ID" value="CAA9570005.1"/>
    <property type="molecule type" value="Genomic_DNA"/>
</dbReference>
<gene>
    <name evidence="1" type="ORF">AVDCRST_MAG19-2678</name>
</gene>
<dbReference type="AlphaFoldDB" id="A0A6J4V843"/>
<feature type="non-terminal residue" evidence="1">
    <location>
        <position position="25"/>
    </location>
</feature>
<sequence>WTGNGSMGWRRLWRAARPGEGRCAS</sequence>
<proteinExistence type="predicted"/>